<feature type="transmembrane region" description="Helical" evidence="5">
    <location>
        <begin position="20"/>
        <end position="44"/>
    </location>
</feature>
<feature type="transmembrane region" description="Helical" evidence="5">
    <location>
        <begin position="111"/>
        <end position="137"/>
    </location>
</feature>
<dbReference type="AlphaFoldDB" id="A0A9D2HW63"/>
<dbReference type="GO" id="GO:0016740">
    <property type="term" value="F:transferase activity"/>
    <property type="evidence" value="ECO:0007669"/>
    <property type="project" value="UniProtKB-ARBA"/>
</dbReference>
<evidence type="ECO:0000256" key="1">
    <source>
        <dbReference type="ARBA" id="ARBA00004127"/>
    </source>
</evidence>
<evidence type="ECO:0000256" key="4">
    <source>
        <dbReference type="ARBA" id="ARBA00023136"/>
    </source>
</evidence>
<evidence type="ECO:0000313" key="6">
    <source>
        <dbReference type="EMBL" id="HJA84877.1"/>
    </source>
</evidence>
<evidence type="ECO:0000256" key="5">
    <source>
        <dbReference type="SAM" id="Phobius"/>
    </source>
</evidence>
<sequence length="250" mass="28789">MALQEELESQGNWLFRRRSLLPLIVLFVGIWAQIFTIHTSGILFSTVLPYWQGYECLCLFISLAGMVIRMYTVGHTPVSTSGRNTAKQVADSLNTTGIYSVIRHPLYLGNFLMWLGIALLTCNIGFTVAFVLGYWIYYERIMYAEEQFLRRKFGDVYLNWAERTPAFFPRFRQFTPSDLPFSWKKVVKKEKNGVFALFLLFSLFDFIVAWQITSVSANPGLCAMTLVSGIGYLVLKYIKKHTRLLNEPGR</sequence>
<feature type="transmembrane region" description="Helical" evidence="5">
    <location>
        <begin position="194"/>
        <end position="212"/>
    </location>
</feature>
<organism evidence="6 7">
    <name type="scientific">Candidatus Bacteroides avicola</name>
    <dbReference type="NCBI Taxonomy" id="2838468"/>
    <lineage>
        <taxon>Bacteria</taxon>
        <taxon>Pseudomonadati</taxon>
        <taxon>Bacteroidota</taxon>
        <taxon>Bacteroidia</taxon>
        <taxon>Bacteroidales</taxon>
        <taxon>Bacteroidaceae</taxon>
        <taxon>Bacteroides</taxon>
    </lineage>
</organism>
<comment type="caution">
    <text evidence="6">The sequence shown here is derived from an EMBL/GenBank/DDBJ whole genome shotgun (WGS) entry which is preliminary data.</text>
</comment>
<keyword evidence="4 5" id="KW-0472">Membrane</keyword>
<evidence type="ECO:0000256" key="3">
    <source>
        <dbReference type="ARBA" id="ARBA00022989"/>
    </source>
</evidence>
<name>A0A9D2HW63_9BACE</name>
<dbReference type="Gene3D" id="1.20.120.1630">
    <property type="match status" value="1"/>
</dbReference>
<keyword evidence="2 5" id="KW-0812">Transmembrane</keyword>
<proteinExistence type="predicted"/>
<dbReference type="PANTHER" id="PTHR12714">
    <property type="entry name" value="PROTEIN-S ISOPRENYLCYSTEINE O-METHYLTRANSFERASE"/>
    <property type="match status" value="1"/>
</dbReference>
<evidence type="ECO:0000256" key="2">
    <source>
        <dbReference type="ARBA" id="ARBA00022692"/>
    </source>
</evidence>
<accession>A0A9D2HW63</accession>
<protein>
    <submittedName>
        <fullName evidence="6">Isoprenylcysteine carboxylmethyltransferase family protein</fullName>
    </submittedName>
</protein>
<dbReference type="InterPro" id="IPR007318">
    <property type="entry name" value="Phopholipid_MeTrfase"/>
</dbReference>
<dbReference type="EMBL" id="DWZI01000005">
    <property type="protein sequence ID" value="HJA84877.1"/>
    <property type="molecule type" value="Genomic_DNA"/>
</dbReference>
<dbReference type="GO" id="GO:0012505">
    <property type="term" value="C:endomembrane system"/>
    <property type="evidence" value="ECO:0007669"/>
    <property type="project" value="UniProtKB-SubCell"/>
</dbReference>
<dbReference type="PANTHER" id="PTHR12714:SF9">
    <property type="entry name" value="PROTEIN-S-ISOPRENYLCYSTEINE O-METHYLTRANSFERASE"/>
    <property type="match status" value="1"/>
</dbReference>
<comment type="subcellular location">
    <subcellularLocation>
        <location evidence="1">Endomembrane system</location>
        <topology evidence="1">Multi-pass membrane protein</topology>
    </subcellularLocation>
</comment>
<reference evidence="6" key="1">
    <citation type="journal article" date="2021" name="PeerJ">
        <title>Extensive microbial diversity within the chicken gut microbiome revealed by metagenomics and culture.</title>
        <authorList>
            <person name="Gilroy R."/>
            <person name="Ravi A."/>
            <person name="Getino M."/>
            <person name="Pursley I."/>
            <person name="Horton D.L."/>
            <person name="Alikhan N.F."/>
            <person name="Baker D."/>
            <person name="Gharbi K."/>
            <person name="Hall N."/>
            <person name="Watson M."/>
            <person name="Adriaenssens E.M."/>
            <person name="Foster-Nyarko E."/>
            <person name="Jarju S."/>
            <person name="Secka A."/>
            <person name="Antonio M."/>
            <person name="Oren A."/>
            <person name="Chaudhuri R.R."/>
            <person name="La Ragione R."/>
            <person name="Hildebrand F."/>
            <person name="Pallen M.J."/>
        </authorList>
    </citation>
    <scope>NUCLEOTIDE SEQUENCE</scope>
    <source>
        <strain evidence="6">ChiHjej12B11-9795</strain>
    </source>
</reference>
<gene>
    <name evidence="6" type="ORF">H9950_01520</name>
</gene>
<dbReference type="Pfam" id="PF04191">
    <property type="entry name" value="PEMT"/>
    <property type="match status" value="1"/>
</dbReference>
<feature type="transmembrane region" description="Helical" evidence="5">
    <location>
        <begin position="218"/>
        <end position="235"/>
    </location>
</feature>
<evidence type="ECO:0000313" key="7">
    <source>
        <dbReference type="Proteomes" id="UP000823862"/>
    </source>
</evidence>
<keyword evidence="3 5" id="KW-1133">Transmembrane helix</keyword>
<reference evidence="6" key="2">
    <citation type="submission" date="2021-04" db="EMBL/GenBank/DDBJ databases">
        <authorList>
            <person name="Gilroy R."/>
        </authorList>
    </citation>
    <scope>NUCLEOTIDE SEQUENCE</scope>
    <source>
        <strain evidence="6">ChiHjej12B11-9795</strain>
    </source>
</reference>
<dbReference type="Proteomes" id="UP000823862">
    <property type="component" value="Unassembled WGS sequence"/>
</dbReference>